<feature type="compositionally biased region" description="Basic residues" evidence="1">
    <location>
        <begin position="11"/>
        <end position="20"/>
    </location>
</feature>
<protein>
    <submittedName>
        <fullName evidence="2">Uncharacterized protein</fullName>
    </submittedName>
</protein>
<comment type="caution">
    <text evidence="2">The sequence shown here is derived from an EMBL/GenBank/DDBJ whole genome shotgun (WGS) entry which is preliminary data.</text>
</comment>
<dbReference type="EMBL" id="JAIWYP010000012">
    <property type="protein sequence ID" value="KAH3726540.1"/>
    <property type="molecule type" value="Genomic_DNA"/>
</dbReference>
<keyword evidence="3" id="KW-1185">Reference proteome</keyword>
<dbReference type="AlphaFoldDB" id="A0A9D4CJM7"/>
<evidence type="ECO:0000313" key="3">
    <source>
        <dbReference type="Proteomes" id="UP000828390"/>
    </source>
</evidence>
<feature type="region of interest" description="Disordered" evidence="1">
    <location>
        <begin position="1"/>
        <end position="39"/>
    </location>
</feature>
<gene>
    <name evidence="2" type="ORF">DPMN_052407</name>
</gene>
<accession>A0A9D4CJM7</accession>
<evidence type="ECO:0000313" key="2">
    <source>
        <dbReference type="EMBL" id="KAH3726540.1"/>
    </source>
</evidence>
<name>A0A9D4CJM7_DREPO</name>
<organism evidence="2 3">
    <name type="scientific">Dreissena polymorpha</name>
    <name type="common">Zebra mussel</name>
    <name type="synonym">Mytilus polymorpha</name>
    <dbReference type="NCBI Taxonomy" id="45954"/>
    <lineage>
        <taxon>Eukaryota</taxon>
        <taxon>Metazoa</taxon>
        <taxon>Spiralia</taxon>
        <taxon>Lophotrochozoa</taxon>
        <taxon>Mollusca</taxon>
        <taxon>Bivalvia</taxon>
        <taxon>Autobranchia</taxon>
        <taxon>Heteroconchia</taxon>
        <taxon>Euheterodonta</taxon>
        <taxon>Imparidentia</taxon>
        <taxon>Neoheterodontei</taxon>
        <taxon>Myida</taxon>
        <taxon>Dreissenoidea</taxon>
        <taxon>Dreissenidae</taxon>
        <taxon>Dreissena</taxon>
    </lineage>
</organism>
<reference evidence="2" key="2">
    <citation type="submission" date="2020-11" db="EMBL/GenBank/DDBJ databases">
        <authorList>
            <person name="McCartney M.A."/>
            <person name="Auch B."/>
            <person name="Kono T."/>
            <person name="Mallez S."/>
            <person name="Becker A."/>
            <person name="Gohl D.M."/>
            <person name="Silverstein K.A.T."/>
            <person name="Koren S."/>
            <person name="Bechman K.B."/>
            <person name="Herman A."/>
            <person name="Abrahante J.E."/>
            <person name="Garbe J."/>
        </authorList>
    </citation>
    <scope>NUCLEOTIDE SEQUENCE</scope>
    <source>
        <strain evidence="2">Duluth1</strain>
        <tissue evidence="2">Whole animal</tissue>
    </source>
</reference>
<sequence>MDKGPDSVQGLRRKRRRYQRQHQTLFLGRNQRRHSQQRHMQSVVAQTIAPLMVRLFISVVYSTQPMGYHVVTTRVSTRK</sequence>
<evidence type="ECO:0000256" key="1">
    <source>
        <dbReference type="SAM" id="MobiDB-lite"/>
    </source>
</evidence>
<proteinExistence type="predicted"/>
<reference evidence="2" key="1">
    <citation type="journal article" date="2019" name="bioRxiv">
        <title>The Genome of the Zebra Mussel, Dreissena polymorpha: A Resource for Invasive Species Research.</title>
        <authorList>
            <person name="McCartney M.A."/>
            <person name="Auch B."/>
            <person name="Kono T."/>
            <person name="Mallez S."/>
            <person name="Zhang Y."/>
            <person name="Obille A."/>
            <person name="Becker A."/>
            <person name="Abrahante J.E."/>
            <person name="Garbe J."/>
            <person name="Badalamenti J.P."/>
            <person name="Herman A."/>
            <person name="Mangelson H."/>
            <person name="Liachko I."/>
            <person name="Sullivan S."/>
            <person name="Sone E.D."/>
            <person name="Koren S."/>
            <person name="Silverstein K.A.T."/>
            <person name="Beckman K.B."/>
            <person name="Gohl D.M."/>
        </authorList>
    </citation>
    <scope>NUCLEOTIDE SEQUENCE</scope>
    <source>
        <strain evidence="2">Duluth1</strain>
        <tissue evidence="2">Whole animal</tissue>
    </source>
</reference>
<dbReference type="Proteomes" id="UP000828390">
    <property type="component" value="Unassembled WGS sequence"/>
</dbReference>